<dbReference type="InterPro" id="IPR044993">
    <property type="entry name" value="BXL"/>
</dbReference>
<feature type="chain" id="PRO_5032502634" description="Fibronectin type III-like domain-containing protein" evidence="4">
    <location>
        <begin position="23"/>
        <end position="806"/>
    </location>
</feature>
<evidence type="ECO:0000313" key="6">
    <source>
        <dbReference type="EMBL" id="KAF8765321.1"/>
    </source>
</evidence>
<dbReference type="Gene3D" id="2.60.40.10">
    <property type="entry name" value="Immunoglobulins"/>
    <property type="match status" value="1"/>
</dbReference>
<protein>
    <recommendedName>
        <fullName evidence="5">Fibronectin type III-like domain-containing protein</fullName>
    </recommendedName>
</protein>
<dbReference type="InterPro" id="IPR036881">
    <property type="entry name" value="Glyco_hydro_3_C_sf"/>
</dbReference>
<evidence type="ECO:0000256" key="2">
    <source>
        <dbReference type="ARBA" id="ARBA00022801"/>
    </source>
</evidence>
<dbReference type="InterPro" id="IPR002772">
    <property type="entry name" value="Glyco_hydro_3_C"/>
</dbReference>
<dbReference type="OrthoDB" id="47059at2759"/>
<organism evidence="6 7">
    <name type="scientific">Digitaria exilis</name>
    <dbReference type="NCBI Taxonomy" id="1010633"/>
    <lineage>
        <taxon>Eukaryota</taxon>
        <taxon>Viridiplantae</taxon>
        <taxon>Streptophyta</taxon>
        <taxon>Embryophyta</taxon>
        <taxon>Tracheophyta</taxon>
        <taxon>Spermatophyta</taxon>
        <taxon>Magnoliopsida</taxon>
        <taxon>Liliopsida</taxon>
        <taxon>Poales</taxon>
        <taxon>Poaceae</taxon>
        <taxon>PACMAD clade</taxon>
        <taxon>Panicoideae</taxon>
        <taxon>Panicodae</taxon>
        <taxon>Paniceae</taxon>
        <taxon>Anthephorinae</taxon>
        <taxon>Digitaria</taxon>
    </lineage>
</organism>
<sequence length="806" mass="86011">MGTSSLLLLATTLLVVASSSSASDAPGFSCGPSSPSRALPFCDRSLPAARRAADLVSRMTVAEKVSQMGDEANGVPRLGVPPYKYWTEGLHGLAFWGHGLRFNGSVRGVTSFPQVLLTAASFDEGLWFRVGQVRVVPNDNTTLAGTRPYLTRRAYVQAIGKEARALYNLGQAEGLTIWSPNVNIFRDPRWGRGQETPGEDPATASKYAVAFVRGIQGSSSPSATGGGAAAPSPLQASACCKHATAYDLEDWNGVQRYNFDARVTAQDLADTFNPPFRSCVVEGKASCVMCAYTGINGVPSCASSDLLTKTFRGEWGLDGYISSDCDAVAIMHDAQRYVPTPEDTVAVALKAGLDLNCGTYTQDHGMAAIQQGKMSEKDVDKALTNLFAVRMRLGHFDGDPRGSAPYGGLGAADVCTAEHKNLALEAAQDGVVLLKNDAGILPLDRSAVGSAAVIGHNADNPLVLSGNYFGPACETTTPLKGIQGYVKNVRFLAGCDSAACGLATTGQAVALASSSEHVFLFMGLSQDQEKEGLDRTSLLLPGKQQSLITAVASAAKRPVILVLLTGGPVDVTLAQSNPKIGAILWAGYPGQAGGLAIARVLFGDHNPSGRLPVTWYPEEFTKIPMTDMRMRADPATGYPGRSYRFYNGKTIYKFGYGLSYSKFSHQLVTGGQSPAPDTSLLAGLPSTTSSKDTAKSYHHVDDIGTEGCEQLKFPAEVEVENHGPMDGKHSVLMFLRWPNATDGRPSRQLIGFRSQHLRAGEKASVRFDVSPCEHFSRAREDGKMVIDRGSHFLMVGKDEWEISFEP</sequence>
<keyword evidence="7" id="KW-1185">Reference proteome</keyword>
<dbReference type="Pfam" id="PF14310">
    <property type="entry name" value="Fn3-like"/>
    <property type="match status" value="1"/>
</dbReference>
<keyword evidence="1 4" id="KW-0732">Signal</keyword>
<dbReference type="GO" id="GO:0009505">
    <property type="term" value="C:plant-type cell wall"/>
    <property type="evidence" value="ECO:0007669"/>
    <property type="project" value="TreeGrafter"/>
</dbReference>
<evidence type="ECO:0000256" key="1">
    <source>
        <dbReference type="ARBA" id="ARBA00022729"/>
    </source>
</evidence>
<keyword evidence="3" id="KW-0326">Glycosidase</keyword>
<evidence type="ECO:0000256" key="3">
    <source>
        <dbReference type="ARBA" id="ARBA00023295"/>
    </source>
</evidence>
<accession>A0A835FNE1</accession>
<dbReference type="InterPro" id="IPR013783">
    <property type="entry name" value="Ig-like_fold"/>
</dbReference>
<keyword evidence="2" id="KW-0378">Hydrolase</keyword>
<dbReference type="PANTHER" id="PTHR42721">
    <property type="entry name" value="SUGAR HYDROLASE-RELATED"/>
    <property type="match status" value="1"/>
</dbReference>
<gene>
    <name evidence="6" type="ORF">HU200_008695</name>
</gene>
<proteinExistence type="predicted"/>
<reference evidence="6" key="1">
    <citation type="submission" date="2020-07" db="EMBL/GenBank/DDBJ databases">
        <title>Genome sequence and genetic diversity analysis of an under-domesticated orphan crop, white fonio (Digitaria exilis).</title>
        <authorList>
            <person name="Bennetzen J.L."/>
            <person name="Chen S."/>
            <person name="Ma X."/>
            <person name="Wang X."/>
            <person name="Yssel A.E.J."/>
            <person name="Chaluvadi S.R."/>
            <person name="Johnson M."/>
            <person name="Gangashetty P."/>
            <person name="Hamidou F."/>
            <person name="Sanogo M.D."/>
            <person name="Zwaenepoel A."/>
            <person name="Wallace J."/>
            <person name="Van De Peer Y."/>
            <person name="Van Deynze A."/>
        </authorList>
    </citation>
    <scope>NUCLEOTIDE SEQUENCE</scope>
    <source>
        <tissue evidence="6">Leaves</tissue>
    </source>
</reference>
<dbReference type="SUPFAM" id="SSF52279">
    <property type="entry name" value="Beta-D-glucan exohydrolase, C-terminal domain"/>
    <property type="match status" value="1"/>
</dbReference>
<dbReference type="PANTHER" id="PTHR42721:SF4">
    <property type="entry name" value="OS11G0291000 PROTEIN"/>
    <property type="match status" value="1"/>
</dbReference>
<dbReference type="GO" id="GO:0045493">
    <property type="term" value="P:xylan catabolic process"/>
    <property type="evidence" value="ECO:0007669"/>
    <property type="project" value="InterPro"/>
</dbReference>
<feature type="domain" description="Fibronectin type III-like" evidence="5">
    <location>
        <begin position="729"/>
        <end position="799"/>
    </location>
</feature>
<name>A0A835FNE1_9POAL</name>
<feature type="signal peptide" evidence="4">
    <location>
        <begin position="1"/>
        <end position="22"/>
    </location>
</feature>
<dbReference type="GO" id="GO:0031222">
    <property type="term" value="P:arabinan catabolic process"/>
    <property type="evidence" value="ECO:0007669"/>
    <property type="project" value="TreeGrafter"/>
</dbReference>
<dbReference type="SMART" id="SM01217">
    <property type="entry name" value="Fn3_like"/>
    <property type="match status" value="1"/>
</dbReference>
<dbReference type="Pfam" id="PF00933">
    <property type="entry name" value="Glyco_hydro_3"/>
    <property type="match status" value="1"/>
</dbReference>
<dbReference type="InterPro" id="IPR026891">
    <property type="entry name" value="Fn3-like"/>
</dbReference>
<dbReference type="SUPFAM" id="SSF51445">
    <property type="entry name" value="(Trans)glycosidases"/>
    <property type="match status" value="1"/>
</dbReference>
<dbReference type="FunFam" id="3.20.20.300:FF:000046">
    <property type="match status" value="1"/>
</dbReference>
<dbReference type="InterPro" id="IPR017853">
    <property type="entry name" value="GH"/>
</dbReference>
<dbReference type="GO" id="GO:0009044">
    <property type="term" value="F:xylan 1,4-beta-xylosidase activity"/>
    <property type="evidence" value="ECO:0007669"/>
    <property type="project" value="InterPro"/>
</dbReference>
<evidence type="ECO:0000259" key="5">
    <source>
        <dbReference type="SMART" id="SM01217"/>
    </source>
</evidence>
<dbReference type="InterPro" id="IPR001764">
    <property type="entry name" value="Glyco_hydro_3_N"/>
</dbReference>
<comment type="caution">
    <text evidence="6">The sequence shown here is derived from an EMBL/GenBank/DDBJ whole genome shotgun (WGS) entry which is preliminary data.</text>
</comment>
<dbReference type="AlphaFoldDB" id="A0A835FNE1"/>
<dbReference type="Proteomes" id="UP000636709">
    <property type="component" value="Unassembled WGS sequence"/>
</dbReference>
<evidence type="ECO:0000256" key="4">
    <source>
        <dbReference type="SAM" id="SignalP"/>
    </source>
</evidence>
<dbReference type="EMBL" id="JACEFO010000575">
    <property type="protein sequence ID" value="KAF8765321.1"/>
    <property type="molecule type" value="Genomic_DNA"/>
</dbReference>
<dbReference type="FunFam" id="2.60.40.10:FF:001112">
    <property type="entry name" value="probable beta-D-xylosidase 7"/>
    <property type="match status" value="1"/>
</dbReference>
<dbReference type="FunFam" id="3.40.50.1700:FF:000001">
    <property type="entry name" value="probable beta-D-xylosidase 2"/>
    <property type="match status" value="1"/>
</dbReference>
<dbReference type="GO" id="GO:0046556">
    <property type="term" value="F:alpha-L-arabinofuranosidase activity"/>
    <property type="evidence" value="ECO:0007669"/>
    <property type="project" value="TreeGrafter"/>
</dbReference>
<dbReference type="InterPro" id="IPR036962">
    <property type="entry name" value="Glyco_hydro_3_N_sf"/>
</dbReference>
<evidence type="ECO:0000313" key="7">
    <source>
        <dbReference type="Proteomes" id="UP000636709"/>
    </source>
</evidence>
<dbReference type="Gene3D" id="3.40.50.1700">
    <property type="entry name" value="Glycoside hydrolase family 3 C-terminal domain"/>
    <property type="match status" value="1"/>
</dbReference>
<dbReference type="Gene3D" id="3.20.20.300">
    <property type="entry name" value="Glycoside hydrolase, family 3, N-terminal domain"/>
    <property type="match status" value="1"/>
</dbReference>
<dbReference type="Pfam" id="PF01915">
    <property type="entry name" value="Glyco_hydro_3_C"/>
    <property type="match status" value="1"/>
</dbReference>